<gene>
    <name evidence="2" type="ORF">OCV47_09245</name>
</gene>
<feature type="transmembrane region" description="Helical" evidence="1">
    <location>
        <begin position="261"/>
        <end position="279"/>
    </location>
</feature>
<feature type="transmembrane region" description="Helical" evidence="1">
    <location>
        <begin position="59"/>
        <end position="78"/>
    </location>
</feature>
<evidence type="ECO:0000313" key="2">
    <source>
        <dbReference type="EMBL" id="MCU6725532.1"/>
    </source>
</evidence>
<evidence type="ECO:0000313" key="3">
    <source>
        <dbReference type="Proteomes" id="UP001652338"/>
    </source>
</evidence>
<name>A0ABT2SLZ8_9FIRM</name>
<keyword evidence="1" id="KW-0812">Transmembrane</keyword>
<dbReference type="Proteomes" id="UP001652338">
    <property type="component" value="Unassembled WGS sequence"/>
</dbReference>
<accession>A0ABT2SLZ8</accession>
<keyword evidence="1" id="KW-1133">Transmembrane helix</keyword>
<feature type="transmembrane region" description="Helical" evidence="1">
    <location>
        <begin position="99"/>
        <end position="120"/>
    </location>
</feature>
<evidence type="ECO:0000256" key="1">
    <source>
        <dbReference type="SAM" id="Phobius"/>
    </source>
</evidence>
<evidence type="ECO:0008006" key="4">
    <source>
        <dbReference type="Google" id="ProtNLM"/>
    </source>
</evidence>
<dbReference type="RefSeq" id="WP_262654795.1">
    <property type="nucleotide sequence ID" value="NZ_JAOQKE010000010.1"/>
</dbReference>
<reference evidence="2 3" key="1">
    <citation type="journal article" date="2021" name="ISME Commun">
        <title>Automated analysis of genomic sequences facilitates high-throughput and comprehensive description of bacteria.</title>
        <authorList>
            <person name="Hitch T.C.A."/>
        </authorList>
    </citation>
    <scope>NUCLEOTIDE SEQUENCE [LARGE SCALE GENOMIC DNA]</scope>
    <source>
        <strain evidence="2 3">Sanger_29</strain>
    </source>
</reference>
<feature type="transmembrane region" description="Helical" evidence="1">
    <location>
        <begin position="198"/>
        <end position="217"/>
    </location>
</feature>
<feature type="transmembrane region" description="Helical" evidence="1">
    <location>
        <begin position="229"/>
        <end position="249"/>
    </location>
</feature>
<dbReference type="EMBL" id="JAOQKE010000010">
    <property type="protein sequence ID" value="MCU6725532.1"/>
    <property type="molecule type" value="Genomic_DNA"/>
</dbReference>
<comment type="caution">
    <text evidence="2">The sequence shown here is derived from an EMBL/GenBank/DDBJ whole genome shotgun (WGS) entry which is preliminary data.</text>
</comment>
<keyword evidence="1" id="KW-0472">Membrane</keyword>
<organism evidence="2 3">
    <name type="scientific">Muricoprocola aceti</name>
    <dbReference type="NCBI Taxonomy" id="2981772"/>
    <lineage>
        <taxon>Bacteria</taxon>
        <taxon>Bacillati</taxon>
        <taxon>Bacillota</taxon>
        <taxon>Clostridia</taxon>
        <taxon>Lachnospirales</taxon>
        <taxon>Lachnospiraceae</taxon>
        <taxon>Muricoprocola</taxon>
    </lineage>
</organism>
<sequence>MSFLVDGILESMGNAMIDAGANCLKGGTFIWNGCNRISISYLKMNPQGLSGGWSMVTGSIYSLSLGIGGALTVMYFLMGWARDSIDVRSTFSFDGIFKLFIRLVLTTSLIANSMALVTGITECATAVVSTVGMELPEEQDSDVFDSFKSQLAEDKASGGTVLSSGLVGMAAGFFGAAIIIVCGVQILLTVFSRLFKMYLCIPFAPAAFAGFAGGSSFNQTGIAWLRTFIGYALEAVVIALAIAISYGLTKDAAAFNTTGEASVIGIMLTVCGYCVPMLACSSSAKLADNTVRRCLGL</sequence>
<proteinExistence type="predicted"/>
<protein>
    <recommendedName>
        <fullName evidence="4">TrbL/VirB6 plasmid conjugal transfer protein</fullName>
    </recommendedName>
</protein>
<keyword evidence="3" id="KW-1185">Reference proteome</keyword>
<feature type="transmembrane region" description="Helical" evidence="1">
    <location>
        <begin position="166"/>
        <end position="191"/>
    </location>
</feature>